<name>A0ABD7XX46_9BURK</name>
<organism evidence="1 2">
    <name type="scientific">Burkholderia contaminans</name>
    <dbReference type="NCBI Taxonomy" id="488447"/>
    <lineage>
        <taxon>Bacteria</taxon>
        <taxon>Pseudomonadati</taxon>
        <taxon>Pseudomonadota</taxon>
        <taxon>Betaproteobacteria</taxon>
        <taxon>Burkholderiales</taxon>
        <taxon>Burkholderiaceae</taxon>
        <taxon>Burkholderia</taxon>
        <taxon>Burkholderia cepacia complex</taxon>
    </lineage>
</organism>
<sequence length="329" mass="36751">MLKLITGNPAGNLAHVQALSHARLSSYRSFFGATDDGEALGLYQWNDDLSAVLFRTISLVEVVLRNQFHHAMSLRYGAVGGQGSKDWYAHVALSSLSKAKIMDVTHYKQGKQLLPRVPAPSPDDVVSGLTFGFWPRLLDLTVDVHRQPVAWGPILVDVLPGHRQRQAGYWAKLKHRDALFARLDLCNELRNRIAHHEPIWKLGPLMAESRSRHGSPVVVIQAPAPTTPADALNRLRTLYDRVIELLGWLSPAVAAKHSASDMHLRCLNLLQINTLRDYRRALPPAEIDLATVPNLRSLRKALRYAARRRQPVLIKDGQRLIGNLSCTTP</sequence>
<protein>
    <submittedName>
        <fullName evidence="1">Abi family protein</fullName>
    </submittedName>
</protein>
<evidence type="ECO:0000313" key="1">
    <source>
        <dbReference type="EMBL" id="WFN17141.1"/>
    </source>
</evidence>
<gene>
    <name evidence="1" type="ORF">LXE91_15820</name>
</gene>
<evidence type="ECO:0000313" key="2">
    <source>
        <dbReference type="Proteomes" id="UP001220209"/>
    </source>
</evidence>
<dbReference type="EMBL" id="CP090640">
    <property type="protein sequence ID" value="WFN17141.1"/>
    <property type="molecule type" value="Genomic_DNA"/>
</dbReference>
<accession>A0ABD7XX46</accession>
<dbReference type="Pfam" id="PF07751">
    <property type="entry name" value="Abi_2"/>
    <property type="match status" value="1"/>
</dbReference>
<dbReference type="RefSeq" id="WP_052760010.1">
    <property type="nucleotide sequence ID" value="NZ_CP082807.1"/>
</dbReference>
<dbReference type="Proteomes" id="UP001220209">
    <property type="component" value="Chromosome 1"/>
</dbReference>
<proteinExistence type="predicted"/>
<dbReference type="InterPro" id="IPR011664">
    <property type="entry name" value="Abi_system_AbiD/AbiF-like"/>
</dbReference>
<reference evidence="1 2" key="1">
    <citation type="submission" date="2021-12" db="EMBL/GenBank/DDBJ databases">
        <title>Genomic and phenotypic characterization of three Burkholderia contaminans isolates recovered from different sources.</title>
        <authorList>
            <person name="Lopez De Volder A."/>
            <person name="Fan Y."/>
            <person name="Nunvar J."/>
            <person name="Herrera T."/>
            <person name="Timp W."/>
            <person name="Degrossi J."/>
        </authorList>
    </citation>
    <scope>NUCLEOTIDE SEQUENCE [LARGE SCALE GENOMIC DNA]</scope>
    <source>
        <strain evidence="1 2">LMG 23361</strain>
    </source>
</reference>
<dbReference type="AlphaFoldDB" id="A0ABD7XX46"/>